<dbReference type="Gene3D" id="1.20.120.330">
    <property type="entry name" value="Nucleotidyltransferases domain 2"/>
    <property type="match status" value="1"/>
</dbReference>
<dbReference type="PROSITE" id="PS50910">
    <property type="entry name" value="HEPN"/>
    <property type="match status" value="1"/>
</dbReference>
<evidence type="ECO:0000313" key="2">
    <source>
        <dbReference type="EMBL" id="HDP14366.1"/>
    </source>
</evidence>
<dbReference type="SMART" id="SM00748">
    <property type="entry name" value="HEPN"/>
    <property type="match status" value="1"/>
</dbReference>
<dbReference type="AlphaFoldDB" id="A0A7C1GAF5"/>
<comment type="caution">
    <text evidence="2">The sequence shown here is derived from an EMBL/GenBank/DDBJ whole genome shotgun (WGS) entry which is preliminary data.</text>
</comment>
<dbReference type="EMBL" id="DSAY01000022">
    <property type="protein sequence ID" value="HDP14366.1"/>
    <property type="molecule type" value="Genomic_DNA"/>
</dbReference>
<reference evidence="2" key="1">
    <citation type="journal article" date="2020" name="mSystems">
        <title>Genome- and Community-Level Interaction Insights into Carbon Utilization and Element Cycling Functions of Hydrothermarchaeota in Hydrothermal Sediment.</title>
        <authorList>
            <person name="Zhou Z."/>
            <person name="Liu Y."/>
            <person name="Xu W."/>
            <person name="Pan J."/>
            <person name="Luo Z.H."/>
            <person name="Li M."/>
        </authorList>
    </citation>
    <scope>NUCLEOTIDE SEQUENCE [LARGE SCALE GENOMIC DNA]</scope>
    <source>
        <strain evidence="2">SpSt-116</strain>
    </source>
</reference>
<protein>
    <submittedName>
        <fullName evidence="2">HEPN domain-containing protein</fullName>
    </submittedName>
</protein>
<dbReference type="SUPFAM" id="SSF81593">
    <property type="entry name" value="Nucleotidyltransferase substrate binding subunit/domain"/>
    <property type="match status" value="1"/>
</dbReference>
<accession>A0A7C1GAF5</accession>
<sequence length="127" mass="14916">MSFEEAEILREHAEAFLRNAEELFQKGVYDLSAFNLEQYCQLILKYKLLVKTGMYPRTHSPMTLIRLLANVTSGLEVLFEGKNILMITKIEDAYIGARYMPKRYEKEEVGEMLKFVKEVFRNVVERV</sequence>
<dbReference type="Pfam" id="PF05168">
    <property type="entry name" value="HEPN"/>
    <property type="match status" value="1"/>
</dbReference>
<gene>
    <name evidence="2" type="ORF">ENN26_01125</name>
</gene>
<organism evidence="2">
    <name type="scientific">Thermofilum adornatum</name>
    <dbReference type="NCBI Taxonomy" id="1365176"/>
    <lineage>
        <taxon>Archaea</taxon>
        <taxon>Thermoproteota</taxon>
        <taxon>Thermoprotei</taxon>
        <taxon>Thermofilales</taxon>
        <taxon>Thermofilaceae</taxon>
        <taxon>Thermofilum</taxon>
    </lineage>
</organism>
<evidence type="ECO:0000259" key="1">
    <source>
        <dbReference type="PROSITE" id="PS50910"/>
    </source>
</evidence>
<name>A0A7C1GAF5_9CREN</name>
<dbReference type="InterPro" id="IPR007842">
    <property type="entry name" value="HEPN_dom"/>
</dbReference>
<proteinExistence type="predicted"/>
<feature type="domain" description="HEPN" evidence="1">
    <location>
        <begin position="10"/>
        <end position="119"/>
    </location>
</feature>